<dbReference type="GeneID" id="18836051"/>
<sequence>MPKQEFVDASVPDSPASASSQRQTRTSARKSVQTPSTPSSRTSPRVASTASNGTLASTPRSLRRKGNLPNKPPPTRKRPLGMDIEEMQQDTSVSVSRPAASQPAKRTRRTQDAGPPPPATQPLPRPVSPSKPTSVSLSVPVPTAAPAPSSPEAPERTMPKDKGKHRLASRRRSANFWHLDGSVVVQVHNTLFRLHRSRLTQQSAFFADLFAGDDRCVSFLCR</sequence>
<dbReference type="AlphaFoldDB" id="R7SLK5"/>
<feature type="compositionally biased region" description="Polar residues" evidence="1">
    <location>
        <begin position="21"/>
        <end position="30"/>
    </location>
</feature>
<proteinExistence type="predicted"/>
<gene>
    <name evidence="2" type="ORF">DICSQDRAFT_140700</name>
</gene>
<dbReference type="OrthoDB" id="2746456at2759"/>
<evidence type="ECO:0000313" key="2">
    <source>
        <dbReference type="EMBL" id="EJF57029.1"/>
    </source>
</evidence>
<evidence type="ECO:0000313" key="3">
    <source>
        <dbReference type="Proteomes" id="UP000053319"/>
    </source>
</evidence>
<dbReference type="RefSeq" id="XP_007370195.1">
    <property type="nucleotide sequence ID" value="XM_007370133.1"/>
</dbReference>
<evidence type="ECO:0000256" key="1">
    <source>
        <dbReference type="SAM" id="MobiDB-lite"/>
    </source>
</evidence>
<organism evidence="2 3">
    <name type="scientific">Dichomitus squalens (strain LYAD-421)</name>
    <name type="common">Western red white-rot fungus</name>
    <dbReference type="NCBI Taxonomy" id="732165"/>
    <lineage>
        <taxon>Eukaryota</taxon>
        <taxon>Fungi</taxon>
        <taxon>Dikarya</taxon>
        <taxon>Basidiomycota</taxon>
        <taxon>Agaricomycotina</taxon>
        <taxon>Agaricomycetes</taxon>
        <taxon>Polyporales</taxon>
        <taxon>Polyporaceae</taxon>
        <taxon>Dichomitus</taxon>
    </lineage>
</organism>
<name>R7SLK5_DICSQ</name>
<feature type="region of interest" description="Disordered" evidence="1">
    <location>
        <begin position="1"/>
        <end position="169"/>
    </location>
</feature>
<feature type="compositionally biased region" description="Low complexity" evidence="1">
    <location>
        <begin position="31"/>
        <end position="51"/>
    </location>
</feature>
<dbReference type="HOGENOM" id="CLU_1245315_0_0_1"/>
<dbReference type="EMBL" id="JH719458">
    <property type="protein sequence ID" value="EJF57029.1"/>
    <property type="molecule type" value="Genomic_DNA"/>
</dbReference>
<feature type="compositionally biased region" description="Low complexity" evidence="1">
    <location>
        <begin position="7"/>
        <end position="20"/>
    </location>
</feature>
<dbReference type="Proteomes" id="UP000053319">
    <property type="component" value="Unassembled WGS sequence"/>
</dbReference>
<evidence type="ECO:0008006" key="4">
    <source>
        <dbReference type="Google" id="ProtNLM"/>
    </source>
</evidence>
<dbReference type="KEGG" id="dsq:DICSQDRAFT_140700"/>
<feature type="compositionally biased region" description="Pro residues" evidence="1">
    <location>
        <begin position="114"/>
        <end position="129"/>
    </location>
</feature>
<reference evidence="2 3" key="1">
    <citation type="journal article" date="2012" name="Science">
        <title>The Paleozoic origin of enzymatic lignin decomposition reconstructed from 31 fungal genomes.</title>
        <authorList>
            <person name="Floudas D."/>
            <person name="Binder M."/>
            <person name="Riley R."/>
            <person name="Barry K."/>
            <person name="Blanchette R.A."/>
            <person name="Henrissat B."/>
            <person name="Martinez A.T."/>
            <person name="Otillar R."/>
            <person name="Spatafora J.W."/>
            <person name="Yadav J.S."/>
            <person name="Aerts A."/>
            <person name="Benoit I."/>
            <person name="Boyd A."/>
            <person name="Carlson A."/>
            <person name="Copeland A."/>
            <person name="Coutinho P.M."/>
            <person name="de Vries R.P."/>
            <person name="Ferreira P."/>
            <person name="Findley K."/>
            <person name="Foster B."/>
            <person name="Gaskell J."/>
            <person name="Glotzer D."/>
            <person name="Gorecki P."/>
            <person name="Heitman J."/>
            <person name="Hesse C."/>
            <person name="Hori C."/>
            <person name="Igarashi K."/>
            <person name="Jurgens J.A."/>
            <person name="Kallen N."/>
            <person name="Kersten P."/>
            <person name="Kohler A."/>
            <person name="Kuees U."/>
            <person name="Kumar T.K.A."/>
            <person name="Kuo A."/>
            <person name="LaButti K."/>
            <person name="Larrondo L.F."/>
            <person name="Lindquist E."/>
            <person name="Ling A."/>
            <person name="Lombard V."/>
            <person name="Lucas S."/>
            <person name="Lundell T."/>
            <person name="Martin R."/>
            <person name="McLaughlin D.J."/>
            <person name="Morgenstern I."/>
            <person name="Morin E."/>
            <person name="Murat C."/>
            <person name="Nagy L.G."/>
            <person name="Nolan M."/>
            <person name="Ohm R.A."/>
            <person name="Patyshakuliyeva A."/>
            <person name="Rokas A."/>
            <person name="Ruiz-Duenas F.J."/>
            <person name="Sabat G."/>
            <person name="Salamov A."/>
            <person name="Samejima M."/>
            <person name="Schmutz J."/>
            <person name="Slot J.C."/>
            <person name="St John F."/>
            <person name="Stenlid J."/>
            <person name="Sun H."/>
            <person name="Sun S."/>
            <person name="Syed K."/>
            <person name="Tsang A."/>
            <person name="Wiebenga A."/>
            <person name="Young D."/>
            <person name="Pisabarro A."/>
            <person name="Eastwood D.C."/>
            <person name="Martin F."/>
            <person name="Cullen D."/>
            <person name="Grigoriev I.V."/>
            <person name="Hibbett D.S."/>
        </authorList>
    </citation>
    <scope>NUCLEOTIDE SEQUENCE [LARGE SCALE GENOMIC DNA]</scope>
    <source>
        <strain evidence="2 3">LYAD-421 SS1</strain>
    </source>
</reference>
<feature type="compositionally biased region" description="Low complexity" evidence="1">
    <location>
        <begin position="130"/>
        <end position="142"/>
    </location>
</feature>
<accession>R7SLK5</accession>
<protein>
    <recommendedName>
        <fullName evidence="4">BTB domain-containing protein</fullName>
    </recommendedName>
</protein>